<evidence type="ECO:0000256" key="1">
    <source>
        <dbReference type="SAM" id="MobiDB-lite"/>
    </source>
</evidence>
<proteinExistence type="predicted"/>
<organism evidence="2 3">
    <name type="scientific">Heterodermia speciosa</name>
    <dbReference type="NCBI Taxonomy" id="116794"/>
    <lineage>
        <taxon>Eukaryota</taxon>
        <taxon>Fungi</taxon>
        <taxon>Dikarya</taxon>
        <taxon>Ascomycota</taxon>
        <taxon>Pezizomycotina</taxon>
        <taxon>Lecanoromycetes</taxon>
        <taxon>OSLEUM clade</taxon>
        <taxon>Lecanoromycetidae</taxon>
        <taxon>Caliciales</taxon>
        <taxon>Physciaceae</taxon>
        <taxon>Heterodermia</taxon>
    </lineage>
</organism>
<comment type="caution">
    <text evidence="2">The sequence shown here is derived from an EMBL/GenBank/DDBJ whole genome shotgun (WGS) entry which is preliminary data.</text>
</comment>
<dbReference type="EMBL" id="CAJPDS010000101">
    <property type="protein sequence ID" value="CAF9937451.1"/>
    <property type="molecule type" value="Genomic_DNA"/>
</dbReference>
<dbReference type="AlphaFoldDB" id="A0A8H3G3J9"/>
<reference evidence="2" key="1">
    <citation type="submission" date="2021-03" db="EMBL/GenBank/DDBJ databases">
        <authorList>
            <person name="Tagirdzhanova G."/>
        </authorList>
    </citation>
    <scope>NUCLEOTIDE SEQUENCE</scope>
</reference>
<dbReference type="Proteomes" id="UP000664521">
    <property type="component" value="Unassembled WGS sequence"/>
</dbReference>
<name>A0A8H3G3J9_9LECA</name>
<accession>A0A8H3G3J9</accession>
<keyword evidence="3" id="KW-1185">Reference proteome</keyword>
<feature type="compositionally biased region" description="Polar residues" evidence="1">
    <location>
        <begin position="20"/>
        <end position="29"/>
    </location>
</feature>
<sequence length="147" mass="16622">MSEPGQPPRRQDTWMIVPEQDTTPTMNQSDRIETKKTKAPIPLTDDQHQRQVTEQPLTVDDLPTIPPELDPKRYHPKVVELRSRLIAKARQLEREVRNPIAGASPGSCFTPKEGWEIRDQCHSANEAELIVGEGKIKGKIVKVADDQ</sequence>
<protein>
    <submittedName>
        <fullName evidence="2">Uncharacterized protein</fullName>
    </submittedName>
</protein>
<evidence type="ECO:0000313" key="3">
    <source>
        <dbReference type="Proteomes" id="UP000664521"/>
    </source>
</evidence>
<evidence type="ECO:0000313" key="2">
    <source>
        <dbReference type="EMBL" id="CAF9937451.1"/>
    </source>
</evidence>
<gene>
    <name evidence="2" type="ORF">HETSPECPRED_000543</name>
</gene>
<feature type="region of interest" description="Disordered" evidence="1">
    <location>
        <begin position="1"/>
        <end position="73"/>
    </location>
</feature>